<dbReference type="PANTHER" id="PTHR14154">
    <property type="entry name" value="UPF0041 BRAIN PROTEIN 44-RELATED"/>
    <property type="match status" value="1"/>
</dbReference>
<evidence type="ECO:0000256" key="3">
    <source>
        <dbReference type="ARBA" id="ARBA00022528"/>
    </source>
</evidence>
<keyword evidence="8" id="KW-0472">Membrane</keyword>
<evidence type="ECO:0000256" key="2">
    <source>
        <dbReference type="ARBA" id="ARBA00004229"/>
    </source>
</evidence>
<reference evidence="11 12" key="1">
    <citation type="journal article" date="2017" name="Nature">
        <title>The Apostasia genome and the evolution of orchids.</title>
        <authorList>
            <person name="Zhang G.Q."/>
            <person name="Liu K.W."/>
            <person name="Li Z."/>
            <person name="Lohaus R."/>
            <person name="Hsiao Y.Y."/>
            <person name="Niu S.C."/>
            <person name="Wang J.Y."/>
            <person name="Lin Y.C."/>
            <person name="Xu Q."/>
            <person name="Chen L.J."/>
            <person name="Yoshida K."/>
            <person name="Fujiwara S."/>
            <person name="Wang Z.W."/>
            <person name="Zhang Y.Q."/>
            <person name="Mitsuda N."/>
            <person name="Wang M."/>
            <person name="Liu G.H."/>
            <person name="Pecoraro L."/>
            <person name="Huang H.X."/>
            <person name="Xiao X.J."/>
            <person name="Lin M."/>
            <person name="Wu X.Y."/>
            <person name="Wu W.L."/>
            <person name="Chen Y.Y."/>
            <person name="Chang S.B."/>
            <person name="Sakamoto S."/>
            <person name="Ohme-Takagi M."/>
            <person name="Yagi M."/>
            <person name="Zeng S.J."/>
            <person name="Shen C.Y."/>
            <person name="Yeh C.M."/>
            <person name="Luo Y.B."/>
            <person name="Tsai W.C."/>
            <person name="Van de Peer Y."/>
            <person name="Liu Z.J."/>
        </authorList>
    </citation>
    <scope>NUCLEOTIDE SEQUENCE [LARGE SCALE GENOMIC DNA]</scope>
    <source>
        <strain evidence="12">cv. Shenzhen</strain>
        <tissue evidence="11">Stem</tissue>
    </source>
</reference>
<keyword evidence="7" id="KW-1133">Transmembrane helix</keyword>
<dbReference type="EMBL" id="KZ451899">
    <property type="protein sequence ID" value="PKA64958.1"/>
    <property type="molecule type" value="Genomic_DNA"/>
</dbReference>
<evidence type="ECO:0000256" key="7">
    <source>
        <dbReference type="ARBA" id="ARBA00022989"/>
    </source>
</evidence>
<sequence>MATVAYALSTQSFTAGFAPRGKLSPQSPALLLAGTASWCRRSAAADASLTVRCQAAENGGSEIEPPTSAKIPSPTSEVQPKVKGTSLWDALAFSGPAPERINGRLAMIGFASALAVEVARGDDLAAQLANGGLLWFAGSTVLLSVASLVPLLRGVDAPERSGGIMTADAELWNGRFAMLGLMGLALTEFLTGGPLV</sequence>
<evidence type="ECO:0000256" key="10">
    <source>
        <dbReference type="SAM" id="MobiDB-lite"/>
    </source>
</evidence>
<keyword evidence="4" id="KW-0934">Plastid</keyword>
<keyword evidence="3" id="KW-0150">Chloroplast</keyword>
<dbReference type="Pfam" id="PF00504">
    <property type="entry name" value="Chloroa_b-bind"/>
    <property type="match status" value="1"/>
</dbReference>
<dbReference type="InterPro" id="IPR022796">
    <property type="entry name" value="Chloroa_b-bind"/>
</dbReference>
<name>A0A2I0BAX9_9ASPA</name>
<evidence type="ECO:0000256" key="5">
    <source>
        <dbReference type="ARBA" id="ARBA00022692"/>
    </source>
</evidence>
<keyword evidence="5" id="KW-0812">Transmembrane</keyword>
<evidence type="ECO:0000313" key="12">
    <source>
        <dbReference type="Proteomes" id="UP000236161"/>
    </source>
</evidence>
<comment type="similarity">
    <text evidence="9">Belongs to the ELIP/psbS family.</text>
</comment>
<accession>A0A2I0BAX9</accession>
<dbReference type="SUPFAM" id="SSF103511">
    <property type="entry name" value="Chlorophyll a-b binding protein"/>
    <property type="match status" value="1"/>
</dbReference>
<dbReference type="GO" id="GO:0009507">
    <property type="term" value="C:chloroplast"/>
    <property type="evidence" value="ECO:0007669"/>
    <property type="project" value="UniProtKB-SubCell"/>
</dbReference>
<evidence type="ECO:0000256" key="4">
    <source>
        <dbReference type="ARBA" id="ARBA00022640"/>
    </source>
</evidence>
<evidence type="ECO:0000313" key="11">
    <source>
        <dbReference type="EMBL" id="PKA64958.1"/>
    </source>
</evidence>
<evidence type="ECO:0000256" key="6">
    <source>
        <dbReference type="ARBA" id="ARBA00022946"/>
    </source>
</evidence>
<evidence type="ECO:0000256" key="9">
    <source>
        <dbReference type="ARBA" id="ARBA00037956"/>
    </source>
</evidence>
<organism evidence="11 12">
    <name type="scientific">Apostasia shenzhenica</name>
    <dbReference type="NCBI Taxonomy" id="1088818"/>
    <lineage>
        <taxon>Eukaryota</taxon>
        <taxon>Viridiplantae</taxon>
        <taxon>Streptophyta</taxon>
        <taxon>Embryophyta</taxon>
        <taxon>Tracheophyta</taxon>
        <taxon>Spermatophyta</taxon>
        <taxon>Magnoliopsida</taxon>
        <taxon>Liliopsida</taxon>
        <taxon>Asparagales</taxon>
        <taxon>Orchidaceae</taxon>
        <taxon>Apostasioideae</taxon>
        <taxon>Apostasia</taxon>
    </lineage>
</organism>
<dbReference type="GO" id="GO:0016020">
    <property type="term" value="C:membrane"/>
    <property type="evidence" value="ECO:0007669"/>
    <property type="project" value="UniProtKB-SubCell"/>
</dbReference>
<evidence type="ECO:0000256" key="1">
    <source>
        <dbReference type="ARBA" id="ARBA00004141"/>
    </source>
</evidence>
<comment type="subcellular location">
    <subcellularLocation>
        <location evidence="1">Membrane</location>
        <topology evidence="1">Multi-pass membrane protein</topology>
    </subcellularLocation>
    <subcellularLocation>
        <location evidence="2">Plastid</location>
        <location evidence="2">Chloroplast</location>
    </subcellularLocation>
</comment>
<dbReference type="STRING" id="1088818.A0A2I0BAX9"/>
<keyword evidence="6" id="KW-0809">Transit peptide</keyword>
<evidence type="ECO:0000256" key="8">
    <source>
        <dbReference type="ARBA" id="ARBA00023136"/>
    </source>
</evidence>
<protein>
    <submittedName>
        <fullName evidence="11">Early light-induced protein 1, chloroplastic</fullName>
    </submittedName>
</protein>
<dbReference type="OrthoDB" id="765963at2759"/>
<keyword evidence="12" id="KW-1185">Reference proteome</keyword>
<feature type="region of interest" description="Disordered" evidence="10">
    <location>
        <begin position="58"/>
        <end position="78"/>
    </location>
</feature>
<gene>
    <name evidence="11" type="primary">ELIP1</name>
    <name evidence="11" type="ORF">AXF42_Ash011560</name>
</gene>
<dbReference type="Proteomes" id="UP000236161">
    <property type="component" value="Unassembled WGS sequence"/>
</dbReference>
<dbReference type="AlphaFoldDB" id="A0A2I0BAX9"/>
<proteinExistence type="inferred from homology"/>